<dbReference type="InterPro" id="IPR015269">
    <property type="entry name" value="UPF0029_Impact_C"/>
</dbReference>
<dbReference type="InterPro" id="IPR023582">
    <property type="entry name" value="Impact"/>
</dbReference>
<dbReference type="Proteomes" id="UP000649151">
    <property type="component" value="Unassembled WGS sequence"/>
</dbReference>
<dbReference type="NCBIfam" id="TIGR00257">
    <property type="entry name" value="IMPACT_YIGZ"/>
    <property type="match status" value="1"/>
</dbReference>
<accession>A0ABR7INY6</accession>
<dbReference type="SUPFAM" id="SSF54980">
    <property type="entry name" value="EF-G C-terminal domain-like"/>
    <property type="match status" value="1"/>
</dbReference>
<comment type="caution">
    <text evidence="4">The sequence shown here is derived from an EMBL/GenBank/DDBJ whole genome shotgun (WGS) entry which is preliminary data.</text>
</comment>
<dbReference type="Pfam" id="PF09186">
    <property type="entry name" value="DUF1949"/>
    <property type="match status" value="1"/>
</dbReference>
<dbReference type="InterPro" id="IPR001498">
    <property type="entry name" value="Impact_N"/>
</dbReference>
<dbReference type="SUPFAM" id="SSF54211">
    <property type="entry name" value="Ribosomal protein S5 domain 2-like"/>
    <property type="match status" value="1"/>
</dbReference>
<dbReference type="InterPro" id="IPR020568">
    <property type="entry name" value="Ribosomal_Su5_D2-typ_SF"/>
</dbReference>
<dbReference type="Pfam" id="PF01205">
    <property type="entry name" value="Impact_N"/>
    <property type="match status" value="1"/>
</dbReference>
<evidence type="ECO:0000313" key="5">
    <source>
        <dbReference type="Proteomes" id="UP000649151"/>
    </source>
</evidence>
<proteinExistence type="inferred from homology"/>
<protein>
    <submittedName>
        <fullName evidence="4">YigZ family protein</fullName>
    </submittedName>
</protein>
<dbReference type="InterPro" id="IPR020569">
    <property type="entry name" value="UPF0029_Impact_CS"/>
</dbReference>
<evidence type="ECO:0000259" key="3">
    <source>
        <dbReference type="Pfam" id="PF09186"/>
    </source>
</evidence>
<dbReference type="PANTHER" id="PTHR16301:SF20">
    <property type="entry name" value="IMPACT FAMILY MEMBER YIGZ"/>
    <property type="match status" value="1"/>
</dbReference>
<evidence type="ECO:0000313" key="4">
    <source>
        <dbReference type="EMBL" id="MBC5786850.1"/>
    </source>
</evidence>
<sequence>MDYVTIADYATDEFIERKSRFIGFIKPVKTKAEAEAFIAEIKSKHYDATHNVSAYIVREERIERYSDDGEPQGTGGVPMLEVLKKEGLTDVCAVVTRYFGGILLGAGGLVRAYSHGCSIAVHAAQKILMCDCERLTLNFDYSLYGKINYLLPNYNIKLEQSDFADRVTLQLLVRLDTAEQLKKDLIEACNGQIILDTVEQVFTDYPYIEE</sequence>
<feature type="domain" description="Impact N-terminal" evidence="2">
    <location>
        <begin position="17"/>
        <end position="118"/>
    </location>
</feature>
<evidence type="ECO:0000256" key="1">
    <source>
        <dbReference type="ARBA" id="ARBA00007665"/>
    </source>
</evidence>
<feature type="domain" description="UPF0029" evidence="3">
    <location>
        <begin position="137"/>
        <end position="192"/>
    </location>
</feature>
<name>A0ABR7INY6_9CLOT</name>
<dbReference type="PANTHER" id="PTHR16301">
    <property type="entry name" value="IMPACT-RELATED"/>
    <property type="match status" value="1"/>
</dbReference>
<dbReference type="EMBL" id="JACOQK010000001">
    <property type="protein sequence ID" value="MBC5786850.1"/>
    <property type="molecule type" value="Genomic_DNA"/>
</dbReference>
<dbReference type="InterPro" id="IPR015796">
    <property type="entry name" value="Impact_YigZ-like"/>
</dbReference>
<dbReference type="InterPro" id="IPR036956">
    <property type="entry name" value="Impact_N_sf"/>
</dbReference>
<keyword evidence="5" id="KW-1185">Reference proteome</keyword>
<organism evidence="4 5">
    <name type="scientific">Clostridium facile</name>
    <dbReference type="NCBI Taxonomy" id="2763035"/>
    <lineage>
        <taxon>Bacteria</taxon>
        <taxon>Bacillati</taxon>
        <taxon>Bacillota</taxon>
        <taxon>Clostridia</taxon>
        <taxon>Eubacteriales</taxon>
        <taxon>Clostridiaceae</taxon>
        <taxon>Clostridium</taxon>
    </lineage>
</organism>
<dbReference type="PROSITE" id="PS00910">
    <property type="entry name" value="UPF0029"/>
    <property type="match status" value="1"/>
</dbReference>
<reference evidence="4 5" key="1">
    <citation type="submission" date="2020-08" db="EMBL/GenBank/DDBJ databases">
        <title>Genome public.</title>
        <authorList>
            <person name="Liu C."/>
            <person name="Sun Q."/>
        </authorList>
    </citation>
    <scope>NUCLEOTIDE SEQUENCE [LARGE SCALE GENOMIC DNA]</scope>
    <source>
        <strain evidence="4 5">NSJ-27</strain>
    </source>
</reference>
<evidence type="ECO:0000259" key="2">
    <source>
        <dbReference type="Pfam" id="PF01205"/>
    </source>
</evidence>
<dbReference type="Gene3D" id="3.30.70.240">
    <property type="match status" value="1"/>
</dbReference>
<dbReference type="Gene3D" id="3.30.230.30">
    <property type="entry name" value="Impact, N-terminal domain"/>
    <property type="match status" value="1"/>
</dbReference>
<gene>
    <name evidence="4" type="ORF">H8Z77_02285</name>
</gene>
<dbReference type="InterPro" id="IPR035647">
    <property type="entry name" value="EFG_III/V"/>
</dbReference>
<comment type="similarity">
    <text evidence="1">Belongs to the IMPACT family.</text>
</comment>